<protein>
    <submittedName>
        <fullName evidence="2">Uncharacterized protein</fullName>
    </submittedName>
</protein>
<evidence type="ECO:0000256" key="1">
    <source>
        <dbReference type="SAM" id="Phobius"/>
    </source>
</evidence>
<name>A0A8S9NM92_BRACR</name>
<evidence type="ECO:0000313" key="3">
    <source>
        <dbReference type="Proteomes" id="UP000712600"/>
    </source>
</evidence>
<reference evidence="2" key="1">
    <citation type="submission" date="2019-12" db="EMBL/GenBank/DDBJ databases">
        <title>Genome sequencing and annotation of Brassica cretica.</title>
        <authorList>
            <person name="Studholme D.J."/>
            <person name="Sarris P."/>
        </authorList>
    </citation>
    <scope>NUCLEOTIDE SEQUENCE</scope>
    <source>
        <strain evidence="2">PFS-109/04</strain>
        <tissue evidence="2">Leaf</tissue>
    </source>
</reference>
<keyword evidence="1" id="KW-0812">Transmembrane</keyword>
<proteinExistence type="predicted"/>
<comment type="caution">
    <text evidence="2">The sequence shown here is derived from an EMBL/GenBank/DDBJ whole genome shotgun (WGS) entry which is preliminary data.</text>
</comment>
<dbReference type="Proteomes" id="UP000712600">
    <property type="component" value="Unassembled WGS sequence"/>
</dbReference>
<gene>
    <name evidence="2" type="ORF">F2Q69_00006022</name>
</gene>
<evidence type="ECO:0000313" key="2">
    <source>
        <dbReference type="EMBL" id="KAF3505864.1"/>
    </source>
</evidence>
<dbReference type="EMBL" id="QGKX02001521">
    <property type="protein sequence ID" value="KAF3505864.1"/>
    <property type="molecule type" value="Genomic_DNA"/>
</dbReference>
<sequence length="127" mass="14698">MDSWSPEIVLVTRRLLEDPEVVWRPGGRGGARRRLRPYRNPEVSSLDPEIFDWNPEEPEGSSLDPEIFDWNPEAIGEPGGTELRLPRQGYYRYLFGFCIMLLGSWLLSSSYSVFYFCRKSLTGFRGC</sequence>
<keyword evidence="1" id="KW-0472">Membrane</keyword>
<feature type="transmembrane region" description="Helical" evidence="1">
    <location>
        <begin position="93"/>
        <end position="116"/>
    </location>
</feature>
<accession>A0A8S9NM92</accession>
<keyword evidence="1" id="KW-1133">Transmembrane helix</keyword>
<organism evidence="2 3">
    <name type="scientific">Brassica cretica</name>
    <name type="common">Mustard</name>
    <dbReference type="NCBI Taxonomy" id="69181"/>
    <lineage>
        <taxon>Eukaryota</taxon>
        <taxon>Viridiplantae</taxon>
        <taxon>Streptophyta</taxon>
        <taxon>Embryophyta</taxon>
        <taxon>Tracheophyta</taxon>
        <taxon>Spermatophyta</taxon>
        <taxon>Magnoliopsida</taxon>
        <taxon>eudicotyledons</taxon>
        <taxon>Gunneridae</taxon>
        <taxon>Pentapetalae</taxon>
        <taxon>rosids</taxon>
        <taxon>malvids</taxon>
        <taxon>Brassicales</taxon>
        <taxon>Brassicaceae</taxon>
        <taxon>Brassiceae</taxon>
        <taxon>Brassica</taxon>
    </lineage>
</organism>
<dbReference type="AlphaFoldDB" id="A0A8S9NM92"/>